<accession>A0A0J9SIR4</accession>
<dbReference type="Pfam" id="PF09687">
    <property type="entry name" value="PRESAN"/>
    <property type="match status" value="1"/>
</dbReference>
<keyword evidence="3" id="KW-0812">Transmembrane</keyword>
<name>A0A0J9SIR4_PLAVI</name>
<dbReference type="InterPro" id="IPR044885">
    <property type="entry name" value="PRESA_N_sf"/>
</dbReference>
<evidence type="ECO:0000313" key="5">
    <source>
        <dbReference type="EMBL" id="KMZ81907.1"/>
    </source>
</evidence>
<feature type="coiled-coil region" evidence="1">
    <location>
        <begin position="201"/>
        <end position="228"/>
    </location>
</feature>
<feature type="transmembrane region" description="Helical" evidence="3">
    <location>
        <begin position="6"/>
        <end position="24"/>
    </location>
</feature>
<feature type="domain" description="Plasmodium RESA N-terminal" evidence="4">
    <location>
        <begin position="172"/>
        <end position="291"/>
    </location>
</feature>
<dbReference type="EMBL" id="KQ234222">
    <property type="protein sequence ID" value="KMZ81907.1"/>
    <property type="molecule type" value="Genomic_DNA"/>
</dbReference>
<proteinExistence type="predicted"/>
<evidence type="ECO:0000256" key="3">
    <source>
        <dbReference type="SAM" id="Phobius"/>
    </source>
</evidence>
<reference evidence="5 6" key="1">
    <citation type="submission" date="2011-08" db="EMBL/GenBank/DDBJ databases">
        <title>The Genome Sequence of Plasmodium vivax India VII.</title>
        <authorList>
            <consortium name="The Broad Institute Genome Sequencing Platform"/>
            <consortium name="The Broad Institute Genome Sequencing Center for Infectious Disease"/>
            <person name="Neafsey D."/>
            <person name="Carlton J."/>
            <person name="Barnwell J."/>
            <person name="Collins W."/>
            <person name="Escalante A."/>
            <person name="Mullikin J."/>
            <person name="Saul A."/>
            <person name="Guigo R."/>
            <person name="Camara F."/>
            <person name="Young S.K."/>
            <person name="Zeng Q."/>
            <person name="Gargeya S."/>
            <person name="Fitzgerald M."/>
            <person name="Haas B."/>
            <person name="Abouelleil A."/>
            <person name="Alvarado L."/>
            <person name="Arachchi H.M."/>
            <person name="Berlin A."/>
            <person name="Brown A."/>
            <person name="Chapman S.B."/>
            <person name="Chen Z."/>
            <person name="Dunbar C."/>
            <person name="Freedman E."/>
            <person name="Gearin G."/>
            <person name="Gellesch M."/>
            <person name="Goldberg J."/>
            <person name="Griggs A."/>
            <person name="Gujja S."/>
            <person name="Heiman D."/>
            <person name="Howarth C."/>
            <person name="Larson L."/>
            <person name="Lui A."/>
            <person name="MacDonald P.J.P."/>
            <person name="Montmayeur A."/>
            <person name="Murphy C."/>
            <person name="Neiman D."/>
            <person name="Pearson M."/>
            <person name="Priest M."/>
            <person name="Roberts A."/>
            <person name="Saif S."/>
            <person name="Shea T."/>
            <person name="Shenoy N."/>
            <person name="Sisk P."/>
            <person name="Stolte C."/>
            <person name="Sykes S."/>
            <person name="Wortman J."/>
            <person name="Nusbaum C."/>
            <person name="Birren B."/>
        </authorList>
    </citation>
    <scope>NUCLEOTIDE SEQUENCE [LARGE SCALE GENOMIC DNA]</scope>
    <source>
        <strain evidence="5 6">India VII</strain>
    </source>
</reference>
<organism evidence="5 6">
    <name type="scientific">Plasmodium vivax India VII</name>
    <dbReference type="NCBI Taxonomy" id="1077284"/>
    <lineage>
        <taxon>Eukaryota</taxon>
        <taxon>Sar</taxon>
        <taxon>Alveolata</taxon>
        <taxon>Apicomplexa</taxon>
        <taxon>Aconoidasida</taxon>
        <taxon>Haemosporida</taxon>
        <taxon>Plasmodiidae</taxon>
        <taxon>Plasmodium</taxon>
        <taxon>Plasmodium (Plasmodium)</taxon>
    </lineage>
</organism>
<dbReference type="Gene3D" id="6.10.280.180">
    <property type="entry name" value="Plasmodium RESA, N-terminal helical domain"/>
    <property type="match status" value="1"/>
</dbReference>
<dbReference type="AlphaFoldDB" id="A0A0J9SIR4"/>
<gene>
    <name evidence="5" type="ORF">PVIIG_02956</name>
</gene>
<evidence type="ECO:0000256" key="1">
    <source>
        <dbReference type="SAM" id="Coils"/>
    </source>
</evidence>
<sequence length="317" mass="35647">MYLSTYVYVCILFFGASLRQLYFFKLIRVAIYLLKVRLSLIRRVINASFASLASFASPPLHLLCLLPPAPFGPSKVATNRMLDIPRVVFSLFALLHVLVLTNANLSSDTCWPAPAVSAAPRQMAEMKFNPNESANPPRDVHMDSEEDLYTDAKAPSSTEKSTAASSDDEQVDISEMLKPHTLLVPKKDMEELLLHFKMVQKSCHNNLLDRLLDKLEELASKCGMSQEEKLKLWTKCQEEINKEFQEIKHFYDKHCASKLNFSVVTMHSFSECLNRYVTLSADAIVANEKKWNCIFSQAAEGCKGGADIPQSSEQVST</sequence>
<feature type="compositionally biased region" description="Polar residues" evidence="2">
    <location>
        <begin position="155"/>
        <end position="165"/>
    </location>
</feature>
<dbReference type="Proteomes" id="UP000053562">
    <property type="component" value="Unassembled WGS sequence"/>
</dbReference>
<protein>
    <submittedName>
        <fullName evidence="5">RAD protein (Pv-fam-e)</fullName>
    </submittedName>
</protein>
<evidence type="ECO:0000259" key="4">
    <source>
        <dbReference type="Pfam" id="PF09687"/>
    </source>
</evidence>
<dbReference type="InterPro" id="IPR019111">
    <property type="entry name" value="PRESA_N"/>
</dbReference>
<evidence type="ECO:0000313" key="6">
    <source>
        <dbReference type="Proteomes" id="UP000053562"/>
    </source>
</evidence>
<keyword evidence="1" id="KW-0175">Coiled coil</keyword>
<feature type="region of interest" description="Disordered" evidence="2">
    <location>
        <begin position="150"/>
        <end position="171"/>
    </location>
</feature>
<keyword evidence="3" id="KW-1133">Transmembrane helix</keyword>
<keyword evidence="3" id="KW-0472">Membrane</keyword>
<evidence type="ECO:0000256" key="2">
    <source>
        <dbReference type="SAM" id="MobiDB-lite"/>
    </source>
</evidence>
<dbReference type="OrthoDB" id="386229at2759"/>